<evidence type="ECO:0000256" key="8">
    <source>
        <dbReference type="ARBA" id="ARBA00023235"/>
    </source>
</evidence>
<comment type="similarity">
    <text evidence="3 11">Belongs to the HisA/HisF family.</text>
</comment>
<evidence type="ECO:0000256" key="6">
    <source>
        <dbReference type="ARBA" id="ARBA00022605"/>
    </source>
</evidence>
<dbReference type="InterPro" id="IPR006062">
    <property type="entry name" value="His_biosynth"/>
</dbReference>
<keyword evidence="14" id="KW-1185">Reference proteome</keyword>
<dbReference type="UniPathway" id="UPA00031">
    <property type="reaction ID" value="UER00009"/>
</dbReference>
<comment type="catalytic activity">
    <reaction evidence="1 12">
        <text>1-(5-phospho-beta-D-ribosyl)-5-[(5-phospho-beta-D-ribosylamino)methylideneamino]imidazole-4-carboxamide = 5-[(5-phospho-1-deoxy-D-ribulos-1-ylimino)methylamino]-1-(5-phospho-beta-D-ribosyl)imidazole-4-carboxamide</text>
        <dbReference type="Rhea" id="RHEA:15469"/>
        <dbReference type="ChEBI" id="CHEBI:58435"/>
        <dbReference type="ChEBI" id="CHEBI:58525"/>
        <dbReference type="EC" id="5.3.1.16"/>
    </reaction>
</comment>
<dbReference type="PANTHER" id="PTHR43090:SF2">
    <property type="entry name" value="1-(5-PHOSPHORIBOSYL)-5-[(5-PHOSPHORIBOSYLAMINO)METHYLIDENEAMINO] IMIDAZOLE-4-CARBOXAMIDE ISOMERASE"/>
    <property type="match status" value="1"/>
</dbReference>
<dbReference type="Proteomes" id="UP000007241">
    <property type="component" value="Unassembled WGS sequence"/>
</dbReference>
<dbReference type="NCBIfam" id="TIGR02129">
    <property type="entry name" value="hisA_euk"/>
    <property type="match status" value="1"/>
</dbReference>
<evidence type="ECO:0000256" key="4">
    <source>
        <dbReference type="ARBA" id="ARBA00012550"/>
    </source>
</evidence>
<dbReference type="InterPro" id="IPR011858">
    <property type="entry name" value="His6/HISN3"/>
</dbReference>
<comment type="subcellular location">
    <subcellularLocation>
        <location evidence="12">Cytoplasm</location>
    </subcellularLocation>
</comment>
<dbReference type="InterPro" id="IPR013785">
    <property type="entry name" value="Aldolase_TIM"/>
</dbReference>
<dbReference type="Pfam" id="PF00977">
    <property type="entry name" value="His_biosynth"/>
    <property type="match status" value="1"/>
</dbReference>
<evidence type="ECO:0000313" key="13">
    <source>
        <dbReference type="EMBL" id="EGF80157.1"/>
    </source>
</evidence>
<dbReference type="CDD" id="cd04723">
    <property type="entry name" value="HisA_HisF"/>
    <property type="match status" value="1"/>
</dbReference>
<evidence type="ECO:0000313" key="14">
    <source>
        <dbReference type="Proteomes" id="UP000007241"/>
    </source>
</evidence>
<dbReference type="EMBL" id="GL882884">
    <property type="protein sequence ID" value="EGF80157.1"/>
    <property type="molecule type" value="Genomic_DNA"/>
</dbReference>
<evidence type="ECO:0000256" key="12">
    <source>
        <dbReference type="RuleBase" id="RU364022"/>
    </source>
</evidence>
<dbReference type="FunCoup" id="F4P328">
    <property type="interactions" value="302"/>
</dbReference>
<keyword evidence="12" id="KW-0963">Cytoplasm</keyword>
<evidence type="ECO:0000256" key="3">
    <source>
        <dbReference type="ARBA" id="ARBA00009667"/>
    </source>
</evidence>
<dbReference type="InterPro" id="IPR011060">
    <property type="entry name" value="RibuloseP-bd_barrel"/>
</dbReference>
<dbReference type="FunFam" id="3.20.20.70:FF:000110">
    <property type="entry name" value="1-(5-phosphoribosyl)-5-[(5-phosphoribosylamino)methylideneamino] imidazole-4-carboxamide isomerase, chloroplastic"/>
    <property type="match status" value="1"/>
</dbReference>
<keyword evidence="8 12" id="KW-0413">Isomerase</keyword>
<evidence type="ECO:0000256" key="7">
    <source>
        <dbReference type="ARBA" id="ARBA00023102"/>
    </source>
</evidence>
<dbReference type="Gene3D" id="3.20.20.70">
    <property type="entry name" value="Aldolase class I"/>
    <property type="match status" value="1"/>
</dbReference>
<gene>
    <name evidence="13" type="ORF">BATDEDRAFT_11553</name>
</gene>
<keyword evidence="6 11" id="KW-0028">Amino-acid biosynthesis</keyword>
<dbReference type="InParanoid" id="F4P328"/>
<organism evidence="13 14">
    <name type="scientific">Batrachochytrium dendrobatidis (strain JAM81 / FGSC 10211)</name>
    <name type="common">Frog chytrid fungus</name>
    <dbReference type="NCBI Taxonomy" id="684364"/>
    <lineage>
        <taxon>Eukaryota</taxon>
        <taxon>Fungi</taxon>
        <taxon>Fungi incertae sedis</taxon>
        <taxon>Chytridiomycota</taxon>
        <taxon>Chytridiomycota incertae sedis</taxon>
        <taxon>Chytridiomycetes</taxon>
        <taxon>Rhizophydiales</taxon>
        <taxon>Rhizophydiales incertae sedis</taxon>
        <taxon>Batrachochytrium</taxon>
    </lineage>
</organism>
<keyword evidence="7 11" id="KW-0368">Histidine biosynthesis</keyword>
<proteinExistence type="inferred from homology"/>
<reference evidence="13 14" key="1">
    <citation type="submission" date="2009-12" db="EMBL/GenBank/DDBJ databases">
        <title>The draft genome of Batrachochytrium dendrobatidis.</title>
        <authorList>
            <consortium name="US DOE Joint Genome Institute (JGI-PGF)"/>
            <person name="Kuo A."/>
            <person name="Salamov A."/>
            <person name="Schmutz J."/>
            <person name="Lucas S."/>
            <person name="Pitluck S."/>
            <person name="Rosenblum E."/>
            <person name="Stajich J."/>
            <person name="Eisen M."/>
            <person name="Grigoriev I.V."/>
        </authorList>
    </citation>
    <scope>NUCLEOTIDE SEQUENCE [LARGE SCALE GENOMIC DNA]</scope>
    <source>
        <strain evidence="14">JAM81 / FGSC 10211</strain>
    </source>
</reference>
<dbReference type="HOGENOM" id="CLU_065050_0_0_1"/>
<dbReference type="EC" id="5.3.1.16" evidence="4 12"/>
<evidence type="ECO:0000256" key="2">
    <source>
        <dbReference type="ARBA" id="ARBA00005133"/>
    </source>
</evidence>
<sequence>MSLFRPCIDLHDGQVKQIVGASLSDTAPAIMKTNFVSSHSPSYYGSLYKENQLHGAHVIKLGANNDEAAKQALAAWPQGLQIGGGITLDNAETWIDAGADKIIVTSWLFQNAKFDEDRLRLLSEKLGKRFLVVDLSCKTLDDKWVVAMNKWQTPTDLILSESVLENLGSYASEFLVHAADVEGLCQGIDEKLVEALGKWSKIPCTYAGGAKDLSDMDLVNRLSKGRVDLTFGRHVALDIFGGSGVKFDDLVAWNNTIRNTICK</sequence>
<dbReference type="OMA" id="IEWNKTH"/>
<dbReference type="OrthoDB" id="446074at2759"/>
<evidence type="ECO:0000256" key="5">
    <source>
        <dbReference type="ARBA" id="ARBA00018464"/>
    </source>
</evidence>
<dbReference type="GO" id="GO:0000105">
    <property type="term" value="P:L-histidine biosynthetic process"/>
    <property type="evidence" value="ECO:0000318"/>
    <property type="project" value="GO_Central"/>
</dbReference>
<protein>
    <recommendedName>
        <fullName evidence="5 12">1-(5-phosphoribosyl)-5-[(5-phosphoribosylamino)methylideneamino] imidazole-4-carboxamide isomerase</fullName>
        <ecNumber evidence="4 12">5.3.1.16</ecNumber>
    </recommendedName>
    <alternativeName>
        <fullName evidence="10 12">5-proFAR isomerase</fullName>
    </alternativeName>
    <alternativeName>
        <fullName evidence="9 12">Phosphoribosylformimino-5-aminoimidazole carboxamide ribotide isomerase</fullName>
    </alternativeName>
</protein>
<comment type="pathway">
    <text evidence="2 12">Amino-acid biosynthesis; L-histidine biosynthesis; L-histidine from 5-phospho-alpha-D-ribose 1-diphosphate: step 4/9.</text>
</comment>
<dbReference type="GO" id="GO:0003949">
    <property type="term" value="F:1-(5-phosphoribosyl)-5-[(5-phosphoribosylamino)methylideneamino]imidazole-4-carboxamide isomerase activity"/>
    <property type="evidence" value="ECO:0000318"/>
    <property type="project" value="GO_Central"/>
</dbReference>
<dbReference type="InterPro" id="IPR044524">
    <property type="entry name" value="Isoase_HisA-like"/>
</dbReference>
<dbReference type="GeneID" id="18236589"/>
<accession>F4P328</accession>
<evidence type="ECO:0000256" key="10">
    <source>
        <dbReference type="ARBA" id="ARBA00031376"/>
    </source>
</evidence>
<dbReference type="RefSeq" id="XP_006678869.1">
    <property type="nucleotide sequence ID" value="XM_006678806.1"/>
</dbReference>
<evidence type="ECO:0000256" key="1">
    <source>
        <dbReference type="ARBA" id="ARBA00000901"/>
    </source>
</evidence>
<dbReference type="GO" id="GO:0005737">
    <property type="term" value="C:cytoplasm"/>
    <property type="evidence" value="ECO:0007669"/>
    <property type="project" value="UniProtKB-SubCell"/>
</dbReference>
<evidence type="ECO:0000256" key="9">
    <source>
        <dbReference type="ARBA" id="ARBA00030547"/>
    </source>
</evidence>
<dbReference type="STRING" id="684364.F4P328"/>
<evidence type="ECO:0000256" key="11">
    <source>
        <dbReference type="RuleBase" id="RU003657"/>
    </source>
</evidence>
<name>F4P328_BATDJ</name>
<dbReference type="AlphaFoldDB" id="F4P328"/>
<dbReference type="SUPFAM" id="SSF51366">
    <property type="entry name" value="Ribulose-phoshate binding barrel"/>
    <property type="match status" value="1"/>
</dbReference>
<dbReference type="PANTHER" id="PTHR43090">
    <property type="entry name" value="1-(5-PHOSPHORIBOSYL)-5-[(5-PHOSPHORIBOSYLAMINO)METHYLIDENEAMINO] IMIDAZOLE-4-CARBOXAMIDE ISOMERASE"/>
    <property type="match status" value="1"/>
</dbReference>